<dbReference type="PROSITE" id="PS51723">
    <property type="entry name" value="PEPTIDASE_M60"/>
    <property type="match status" value="1"/>
</dbReference>
<accession>A0A3S0TXS6</accession>
<dbReference type="Gene3D" id="3.40.390.80">
    <property type="entry name" value="Peptidase M60, enhancin-like domain 2"/>
    <property type="match status" value="1"/>
</dbReference>
<feature type="domain" description="Peptidase M60" evidence="1">
    <location>
        <begin position="1"/>
        <end position="223"/>
    </location>
</feature>
<dbReference type="Pfam" id="PF13402">
    <property type="entry name" value="Peptidase_M60"/>
    <property type="match status" value="1"/>
</dbReference>
<reference evidence="2 3" key="1">
    <citation type="journal article" date="2019" name="Genome Biol. Evol.">
        <title>Toxin and genome evolution in a Drosophila defensive symbiosis.</title>
        <authorList>
            <person name="Ballinger M.J."/>
            <person name="Gawryluk R.M."/>
            <person name="Perlman S.J."/>
        </authorList>
    </citation>
    <scope>NUCLEOTIDE SEQUENCE [LARGE SCALE GENOMIC DNA]</scope>
    <source>
        <strain evidence="3">sNeo</strain>
    </source>
</reference>
<sequence length="223" mass="25904">MNQNRYHVFKDVLIPTTTDYVTFQLEIEGVLYIADNNLTDLQVTSVTAENSNAVIKMPTFKLNKSNQNNFINDVLKTNSPLVEFVSDHFIATMQTEMIQNKVIPLYKRDRERMFNEVLQNWDKGWHLKNKIWGLDENDTGINHKYPQYIHIANEDKSGGYANTTDGRLMFHNASAAGEELFIWEESNYLNPLWHELAHTYQTPGYRFSNVGETTNEISTVYVK</sequence>
<protein>
    <recommendedName>
        <fullName evidence="1">Peptidase M60 domain-containing protein</fullName>
    </recommendedName>
</protein>
<dbReference type="SMART" id="SM01276">
    <property type="entry name" value="M60-like"/>
    <property type="match status" value="1"/>
</dbReference>
<gene>
    <name evidence="2" type="ORF">D6D54_05620</name>
</gene>
<dbReference type="Proteomes" id="UP000274545">
    <property type="component" value="Unassembled WGS sequence"/>
</dbReference>
<evidence type="ECO:0000313" key="2">
    <source>
        <dbReference type="EMBL" id="RUP76658.1"/>
    </source>
</evidence>
<organism evidence="2 3">
    <name type="scientific">Spiroplasma poulsonii</name>
    <dbReference type="NCBI Taxonomy" id="2138"/>
    <lineage>
        <taxon>Bacteria</taxon>
        <taxon>Bacillati</taxon>
        <taxon>Mycoplasmatota</taxon>
        <taxon>Mollicutes</taxon>
        <taxon>Entomoplasmatales</taxon>
        <taxon>Spiroplasmataceae</taxon>
        <taxon>Spiroplasma</taxon>
    </lineage>
</organism>
<dbReference type="InterPro" id="IPR031161">
    <property type="entry name" value="Peptidase_M60_dom"/>
</dbReference>
<name>A0A3S0TXS6_9MOLU</name>
<evidence type="ECO:0000313" key="3">
    <source>
        <dbReference type="Proteomes" id="UP000274545"/>
    </source>
</evidence>
<dbReference type="EMBL" id="RAHC01000006">
    <property type="protein sequence ID" value="RUP76658.1"/>
    <property type="molecule type" value="Genomic_DNA"/>
</dbReference>
<comment type="caution">
    <text evidence="2">The sequence shown here is derived from an EMBL/GenBank/DDBJ whole genome shotgun (WGS) entry which is preliminary data.</text>
</comment>
<evidence type="ECO:0000259" key="1">
    <source>
        <dbReference type="PROSITE" id="PS51723"/>
    </source>
</evidence>
<dbReference type="AlphaFoldDB" id="A0A3S0TXS6"/>
<proteinExistence type="predicted"/>